<name>A0AAI8Z018_9PEZI</name>
<gene>
    <name evidence="1" type="ORF">LECACI_7A005094</name>
</gene>
<protein>
    <submittedName>
        <fullName evidence="1">Uncharacterized protein</fullName>
    </submittedName>
</protein>
<dbReference type="AlphaFoldDB" id="A0AAI8Z018"/>
<accession>A0AAI8Z018</accession>
<dbReference type="EMBL" id="CAVMBE010000031">
    <property type="protein sequence ID" value="CAK4027730.1"/>
    <property type="molecule type" value="Genomic_DNA"/>
</dbReference>
<reference evidence="1" key="1">
    <citation type="submission" date="2023-11" db="EMBL/GenBank/DDBJ databases">
        <authorList>
            <person name="Alioto T."/>
            <person name="Alioto T."/>
            <person name="Gomez Garrido J."/>
        </authorList>
    </citation>
    <scope>NUCLEOTIDE SEQUENCE</scope>
</reference>
<organism evidence="1 2">
    <name type="scientific">Lecanosticta acicola</name>
    <dbReference type="NCBI Taxonomy" id="111012"/>
    <lineage>
        <taxon>Eukaryota</taxon>
        <taxon>Fungi</taxon>
        <taxon>Dikarya</taxon>
        <taxon>Ascomycota</taxon>
        <taxon>Pezizomycotina</taxon>
        <taxon>Dothideomycetes</taxon>
        <taxon>Dothideomycetidae</taxon>
        <taxon>Mycosphaerellales</taxon>
        <taxon>Mycosphaerellaceae</taxon>
        <taxon>Lecanosticta</taxon>
    </lineage>
</organism>
<proteinExistence type="predicted"/>
<sequence>MSSTDSLDDSLQPFRLFDLPQELRDRIYDHMVLDFELPRIERGQPDAPPVRRVFSNARILAVTLSSRQLSREYRDRIPPPSHLTAKYVSFEPGRDPWKRPSRPETITHLQVEFYVFCKPCIQHDGFGSSPYCVLQNRESSGGLARFMSILQTGFPKLRVFDVRLALLAWCVQATTWSEMKRSHPRLLGQVQYLTTDAHKVTGIQLLKYSGIEDFDTILSGDSWRYTMSTWKRGEGWKAAPGRE</sequence>
<keyword evidence="2" id="KW-1185">Reference proteome</keyword>
<comment type="caution">
    <text evidence="1">The sequence shown here is derived from an EMBL/GenBank/DDBJ whole genome shotgun (WGS) entry which is preliminary data.</text>
</comment>
<evidence type="ECO:0000313" key="2">
    <source>
        <dbReference type="Proteomes" id="UP001296104"/>
    </source>
</evidence>
<evidence type="ECO:0000313" key="1">
    <source>
        <dbReference type="EMBL" id="CAK4027730.1"/>
    </source>
</evidence>
<dbReference type="Proteomes" id="UP001296104">
    <property type="component" value="Unassembled WGS sequence"/>
</dbReference>